<evidence type="ECO:0000256" key="1">
    <source>
        <dbReference type="ARBA" id="ARBA00022670"/>
    </source>
</evidence>
<dbReference type="RefSeq" id="WP_141484183.1">
    <property type="nucleotide sequence ID" value="NZ_SMDN01000019.1"/>
</dbReference>
<dbReference type="GO" id="GO:0006508">
    <property type="term" value="P:proteolysis"/>
    <property type="evidence" value="ECO:0007669"/>
    <property type="project" value="UniProtKB-KW"/>
</dbReference>
<dbReference type="SUPFAM" id="SSF54001">
    <property type="entry name" value="Cysteine proteinases"/>
    <property type="match status" value="1"/>
</dbReference>
<name>A0A507SHF9_9BACT</name>
<feature type="active site" evidence="5">
    <location>
        <position position="362"/>
    </location>
</feature>
<comment type="caution">
    <text evidence="6">The sequence shown here is derived from an EMBL/GenBank/DDBJ whole genome shotgun (WGS) entry which is preliminary data.</text>
</comment>
<dbReference type="Pfam" id="PF03051">
    <property type="entry name" value="Peptidase_C1_2"/>
    <property type="match status" value="1"/>
</dbReference>
<dbReference type="AlphaFoldDB" id="A0A507SHF9"/>
<proteinExistence type="inferred from homology"/>
<accession>A0A507SHF9</accession>
<dbReference type="EMBL" id="SMDN01000019">
    <property type="protein sequence ID" value="TQC51289.1"/>
    <property type="molecule type" value="Genomic_DNA"/>
</dbReference>
<evidence type="ECO:0000313" key="6">
    <source>
        <dbReference type="EMBL" id="TQC51289.1"/>
    </source>
</evidence>
<dbReference type="CDD" id="cd00585">
    <property type="entry name" value="Peptidase_C1B"/>
    <property type="match status" value="1"/>
</dbReference>
<keyword evidence="3 4" id="KW-0788">Thiol protease</keyword>
<dbReference type="GO" id="GO:0070005">
    <property type="term" value="F:cysteine-type aminopeptidase activity"/>
    <property type="evidence" value="ECO:0007669"/>
    <property type="project" value="InterPro"/>
</dbReference>
<dbReference type="PANTHER" id="PTHR10363:SF2">
    <property type="entry name" value="BLEOMYCIN HYDROLASE"/>
    <property type="match status" value="1"/>
</dbReference>
<feature type="active site" evidence="5">
    <location>
        <position position="384"/>
    </location>
</feature>
<dbReference type="Gene3D" id="3.90.70.10">
    <property type="entry name" value="Cysteine proteinases"/>
    <property type="match status" value="1"/>
</dbReference>
<dbReference type="GO" id="GO:0005737">
    <property type="term" value="C:cytoplasm"/>
    <property type="evidence" value="ECO:0007669"/>
    <property type="project" value="TreeGrafter"/>
</dbReference>
<keyword evidence="4" id="KW-0031">Aminopeptidase</keyword>
<gene>
    <name evidence="6" type="ORF">E1I18_03365</name>
</gene>
<organism evidence="6 7">
    <name type="scientific">Mycoplasmopsis mucosicanis</name>
    <dbReference type="NCBI Taxonomy" id="458208"/>
    <lineage>
        <taxon>Bacteria</taxon>
        <taxon>Bacillati</taxon>
        <taxon>Mycoplasmatota</taxon>
        <taxon>Mycoplasmoidales</taxon>
        <taxon>Metamycoplasmataceae</taxon>
        <taxon>Mycoplasmopsis</taxon>
    </lineage>
</organism>
<dbReference type="GO" id="GO:0009636">
    <property type="term" value="P:response to toxic substance"/>
    <property type="evidence" value="ECO:0007669"/>
    <property type="project" value="TreeGrafter"/>
</dbReference>
<comment type="similarity">
    <text evidence="4">Belongs to the peptidase C1 family.</text>
</comment>
<dbReference type="Proteomes" id="UP000320801">
    <property type="component" value="Unassembled WGS sequence"/>
</dbReference>
<feature type="active site" evidence="5">
    <location>
        <position position="68"/>
    </location>
</feature>
<dbReference type="PANTHER" id="PTHR10363">
    <property type="entry name" value="BLEOMYCIN HYDROLASE"/>
    <property type="match status" value="1"/>
</dbReference>
<dbReference type="PROSITE" id="PS00139">
    <property type="entry name" value="THIOL_PROTEASE_CYS"/>
    <property type="match status" value="1"/>
</dbReference>
<protein>
    <recommendedName>
        <fullName evidence="4">Aminopeptidase</fullName>
    </recommendedName>
</protein>
<evidence type="ECO:0000256" key="4">
    <source>
        <dbReference type="PIRNR" id="PIRNR005700"/>
    </source>
</evidence>
<keyword evidence="2 4" id="KW-0378">Hydrolase</keyword>
<sequence>MNLDLKTIQTYFEKYRANKNNKLVENAITKNGVYNAVYNNDVRAKHNNEFSVQTKKGGMTNQKQSGRCWIFAALNILKPVTMEKLNVESFEFSQAYTMFWEKMEKANTFLNLIIEHINLDYQDRLFETFLRFGYEDGGYWEWAEGLITKYGVVPKSLMPETFNASNTAQLNSVLQAHLMNVVKELKLIASDPKYTEKSVVIKEKALQKVFEICAKSLGLPPQKFDFEYRDKDKKFVRISNITPLEFLEKYASNNYQKLVDLYADPRDKFALNTKIQAKYFRGPIESRHLTFINVSMQDLKQATIKSLQAGQPCWFACDMGPQIDRKNGLMDTDLYNIEQAFDLENKLTKADKLNLKMSQPTHAMAFVGVDLDENNQPIKWEIENSWGEENGTKGYFSMSDDWFSEYVYSVIVAPEFLNDSNKAALDKEPIEIEPWDPLSMVS</sequence>
<evidence type="ECO:0000256" key="2">
    <source>
        <dbReference type="ARBA" id="ARBA00022801"/>
    </source>
</evidence>
<evidence type="ECO:0000256" key="5">
    <source>
        <dbReference type="PIRSR" id="PIRSR005700-1"/>
    </source>
</evidence>
<dbReference type="OrthoDB" id="1111399at2"/>
<dbReference type="PIRSF" id="PIRSF005700">
    <property type="entry name" value="PepC"/>
    <property type="match status" value="1"/>
</dbReference>
<evidence type="ECO:0000256" key="3">
    <source>
        <dbReference type="ARBA" id="ARBA00022807"/>
    </source>
</evidence>
<keyword evidence="7" id="KW-1185">Reference proteome</keyword>
<reference evidence="6 7" key="1">
    <citation type="submission" date="2019-03" db="EMBL/GenBank/DDBJ databases">
        <title>Characterization of a novel Mycoplasma cynos real-time PCR assay.</title>
        <authorList>
            <person name="Tallmadge R.L."/>
            <person name="Mitchell P.K."/>
            <person name="Goodman L."/>
        </authorList>
    </citation>
    <scope>NUCLEOTIDE SEQUENCE [LARGE SCALE GENOMIC DNA]</scope>
    <source>
        <strain evidence="6 7">1642</strain>
    </source>
</reference>
<evidence type="ECO:0000313" key="7">
    <source>
        <dbReference type="Proteomes" id="UP000320801"/>
    </source>
</evidence>
<dbReference type="InterPro" id="IPR000169">
    <property type="entry name" value="Pept_cys_AS"/>
</dbReference>
<dbReference type="InterPro" id="IPR004134">
    <property type="entry name" value="Peptidase_C1B"/>
</dbReference>
<dbReference type="InterPro" id="IPR038765">
    <property type="entry name" value="Papain-like_cys_pep_sf"/>
</dbReference>
<dbReference type="GO" id="GO:0043418">
    <property type="term" value="P:homocysteine catabolic process"/>
    <property type="evidence" value="ECO:0007669"/>
    <property type="project" value="TreeGrafter"/>
</dbReference>
<keyword evidence="1 4" id="KW-0645">Protease</keyword>